<dbReference type="AlphaFoldDB" id="X0YP39"/>
<accession>X0YP39</accession>
<feature type="compositionally biased region" description="Polar residues" evidence="1">
    <location>
        <begin position="1"/>
        <end position="22"/>
    </location>
</feature>
<feature type="compositionally biased region" description="Low complexity" evidence="1">
    <location>
        <begin position="48"/>
        <end position="65"/>
    </location>
</feature>
<sequence length="122" mass="12325">MGKSMINRTETLDSSPTVTTASVVMEDPPANTTSPTTLTPQGESAGNPTSTAQPASQSATSTPQPTLTPKVPPAAVGDRDGDHVLDTNDSCPDEAGPVEFDGCPDGDGDGVPDPDDECPTEG</sequence>
<gene>
    <name evidence="2" type="ORF">S01H1_75562</name>
</gene>
<dbReference type="EMBL" id="BARS01050642">
    <property type="protein sequence ID" value="GAG50233.1"/>
    <property type="molecule type" value="Genomic_DNA"/>
</dbReference>
<name>X0YP39_9ZZZZ</name>
<feature type="non-terminal residue" evidence="2">
    <location>
        <position position="122"/>
    </location>
</feature>
<evidence type="ECO:0000256" key="1">
    <source>
        <dbReference type="SAM" id="MobiDB-lite"/>
    </source>
</evidence>
<feature type="compositionally biased region" description="Polar residues" evidence="1">
    <location>
        <begin position="30"/>
        <end position="47"/>
    </location>
</feature>
<reference evidence="2" key="1">
    <citation type="journal article" date="2014" name="Front. Microbiol.">
        <title>High frequency of phylogenetically diverse reductive dehalogenase-homologous genes in deep subseafloor sedimentary metagenomes.</title>
        <authorList>
            <person name="Kawai M."/>
            <person name="Futagami T."/>
            <person name="Toyoda A."/>
            <person name="Takaki Y."/>
            <person name="Nishi S."/>
            <person name="Hori S."/>
            <person name="Arai W."/>
            <person name="Tsubouchi T."/>
            <person name="Morono Y."/>
            <person name="Uchiyama I."/>
            <person name="Ito T."/>
            <person name="Fujiyama A."/>
            <person name="Inagaki F."/>
            <person name="Takami H."/>
        </authorList>
    </citation>
    <scope>NUCLEOTIDE SEQUENCE</scope>
    <source>
        <strain evidence="2">Expedition CK06-06</strain>
    </source>
</reference>
<dbReference type="SUPFAM" id="SSF103647">
    <property type="entry name" value="TSP type-3 repeat"/>
    <property type="match status" value="1"/>
</dbReference>
<dbReference type="GO" id="GO:0005509">
    <property type="term" value="F:calcium ion binding"/>
    <property type="evidence" value="ECO:0007669"/>
    <property type="project" value="InterPro"/>
</dbReference>
<evidence type="ECO:0000313" key="2">
    <source>
        <dbReference type="EMBL" id="GAG50233.1"/>
    </source>
</evidence>
<dbReference type="InterPro" id="IPR028974">
    <property type="entry name" value="TSP_type-3_rpt"/>
</dbReference>
<feature type="compositionally biased region" description="Basic and acidic residues" evidence="1">
    <location>
        <begin position="77"/>
        <end position="86"/>
    </location>
</feature>
<feature type="compositionally biased region" description="Acidic residues" evidence="1">
    <location>
        <begin position="102"/>
        <end position="122"/>
    </location>
</feature>
<feature type="region of interest" description="Disordered" evidence="1">
    <location>
        <begin position="1"/>
        <end position="122"/>
    </location>
</feature>
<comment type="caution">
    <text evidence="2">The sequence shown here is derived from an EMBL/GenBank/DDBJ whole genome shotgun (WGS) entry which is preliminary data.</text>
</comment>
<organism evidence="2">
    <name type="scientific">marine sediment metagenome</name>
    <dbReference type="NCBI Taxonomy" id="412755"/>
    <lineage>
        <taxon>unclassified sequences</taxon>
        <taxon>metagenomes</taxon>
        <taxon>ecological metagenomes</taxon>
    </lineage>
</organism>
<protein>
    <submittedName>
        <fullName evidence="2">Uncharacterized protein</fullName>
    </submittedName>
</protein>
<proteinExistence type="predicted"/>